<dbReference type="PROSITE" id="PS51221">
    <property type="entry name" value="TTL"/>
    <property type="match status" value="1"/>
</dbReference>
<protein>
    <recommendedName>
        <fullName evidence="3">Tubulin--tyrosine ligase-like protein 9</fullName>
    </recommendedName>
</protein>
<dbReference type="InterPro" id="IPR004344">
    <property type="entry name" value="TTL/TTLL_fam"/>
</dbReference>
<dbReference type="SUPFAM" id="SSF56059">
    <property type="entry name" value="Glutathione synthetase ATP-binding domain-like"/>
    <property type="match status" value="1"/>
</dbReference>
<gene>
    <name evidence="1" type="ORF">SteCoe_34698</name>
</gene>
<organism evidence="1 2">
    <name type="scientific">Stentor coeruleus</name>
    <dbReference type="NCBI Taxonomy" id="5963"/>
    <lineage>
        <taxon>Eukaryota</taxon>
        <taxon>Sar</taxon>
        <taxon>Alveolata</taxon>
        <taxon>Ciliophora</taxon>
        <taxon>Postciliodesmatophora</taxon>
        <taxon>Heterotrichea</taxon>
        <taxon>Heterotrichida</taxon>
        <taxon>Stentoridae</taxon>
        <taxon>Stentor</taxon>
    </lineage>
</organism>
<dbReference type="EMBL" id="MPUH01001405">
    <property type="protein sequence ID" value="OMJ67978.1"/>
    <property type="molecule type" value="Genomic_DNA"/>
</dbReference>
<keyword evidence="2" id="KW-1185">Reference proteome</keyword>
<dbReference type="AlphaFoldDB" id="A0A1R2ATZ1"/>
<evidence type="ECO:0000313" key="2">
    <source>
        <dbReference type="Proteomes" id="UP000187209"/>
    </source>
</evidence>
<sequence>MPKFTVYRTHSPIYHKKLIKSVLKPVDAIKTPGFTLGLPQPTTSYPQSEGGRYRIRSVLAPKAERKVFRASANVKTNNPSLKFTCNTPEMEPFWPRHSIPSKDNGSHSRLLKYGIKVVKITHIPPNQNSKCISLNAVTKLLAEEFRNKFGKTNKSIDCVEKDPNDSIQGFDSPQRVNVSMDEKINMIEITGLPSIWGDEKRNDSPKIKRAFTSLSGKKKVARKVEKISVKEAMRDKDWIVKAKSQIMKDLYYHLNWSNGMGIDALKEPGVTFRYYLGSGNNSKLVKHLMSSRWWWVRVPEEEKDSAHFIWTQWKEWGFIKSLPCLTSTNPEIEVTTSFSLDSKIKYTQVNSNNVISLPKTVDISPLGYDLITKSHSYTHISTKSIYSNSDLKIHNKIEHNYHLSNKKALFYNLVRYYKALNEDPFDHIPLTFHVKFGESDPVLKDFEKKFWEYEKIVDESGKKIANLWIIKPGENTNRGNGISVVSDIASVKGEIRNNPCPSTGQHTFIIQKYIEKPFLVNKRKFDIRCYAMISCFNGILQGYFYQEGYIRTSSKNFSLVSTNKYVHLTNDAVQKKCEDYGKFEKANKMSYVDFQRYLDNDYRKFEKANKMSYVDFQRYLDNHYTSKVDFFSDILPQIRKMMG</sequence>
<name>A0A1R2ATZ1_9CILI</name>
<accession>A0A1R2ATZ1</accession>
<dbReference type="OrthoDB" id="196367at2759"/>
<proteinExistence type="predicted"/>
<dbReference type="PANTHER" id="PTHR46069">
    <property type="entry name" value="TUBULIN TYROSINE LIGASE"/>
    <property type="match status" value="1"/>
</dbReference>
<dbReference type="PANTHER" id="PTHR46069:SF1">
    <property type="entry name" value="CHROMOSOME UNDETERMINED SCAFFOLD_125, WHOLE GENOME SHOTGUN SEQUENCE"/>
    <property type="match status" value="1"/>
</dbReference>
<dbReference type="Gene3D" id="3.30.470.20">
    <property type="entry name" value="ATP-grasp fold, B domain"/>
    <property type="match status" value="1"/>
</dbReference>
<reference evidence="1 2" key="1">
    <citation type="submission" date="2016-11" db="EMBL/GenBank/DDBJ databases">
        <title>The macronuclear genome of Stentor coeruleus: a giant cell with tiny introns.</title>
        <authorList>
            <person name="Slabodnick M."/>
            <person name="Ruby J.G."/>
            <person name="Reiff S.B."/>
            <person name="Swart E.C."/>
            <person name="Gosai S."/>
            <person name="Prabakaran S."/>
            <person name="Witkowska E."/>
            <person name="Larue G.E."/>
            <person name="Fisher S."/>
            <person name="Freeman R.M."/>
            <person name="Gunawardena J."/>
            <person name="Chu W."/>
            <person name="Stover N.A."/>
            <person name="Gregory B.D."/>
            <person name="Nowacki M."/>
            <person name="Derisi J."/>
            <person name="Roy S.W."/>
            <person name="Marshall W.F."/>
            <person name="Sood P."/>
        </authorList>
    </citation>
    <scope>NUCLEOTIDE SEQUENCE [LARGE SCALE GENOMIC DNA]</scope>
    <source>
        <strain evidence="1">WM001</strain>
    </source>
</reference>
<comment type="caution">
    <text evidence="1">The sequence shown here is derived from an EMBL/GenBank/DDBJ whole genome shotgun (WGS) entry which is preliminary data.</text>
</comment>
<evidence type="ECO:0000313" key="1">
    <source>
        <dbReference type="EMBL" id="OMJ67978.1"/>
    </source>
</evidence>
<dbReference type="Pfam" id="PF03133">
    <property type="entry name" value="TTL"/>
    <property type="match status" value="1"/>
</dbReference>
<dbReference type="Proteomes" id="UP000187209">
    <property type="component" value="Unassembled WGS sequence"/>
</dbReference>
<evidence type="ECO:0008006" key="3">
    <source>
        <dbReference type="Google" id="ProtNLM"/>
    </source>
</evidence>